<proteinExistence type="predicted"/>
<feature type="compositionally biased region" description="Low complexity" evidence="1">
    <location>
        <begin position="33"/>
        <end position="45"/>
    </location>
</feature>
<name>F8AZ89_9ACTN</name>
<evidence type="ECO:0000313" key="3">
    <source>
        <dbReference type="Proteomes" id="UP000001549"/>
    </source>
</evidence>
<reference evidence="2 3" key="1">
    <citation type="submission" date="2011-05" db="EMBL/GenBank/DDBJ databases">
        <title>Complete sequence of chromosome of Frankia symbiont of Datisca glomerata.</title>
        <authorList>
            <consortium name="US DOE Joint Genome Institute"/>
            <person name="Lucas S."/>
            <person name="Han J."/>
            <person name="Lapidus A."/>
            <person name="Cheng J.-F."/>
            <person name="Goodwin L."/>
            <person name="Pitluck S."/>
            <person name="Peters L."/>
            <person name="Mikhailova N."/>
            <person name="Chertkov O."/>
            <person name="Teshima H."/>
            <person name="Han C."/>
            <person name="Tapia R."/>
            <person name="Land M."/>
            <person name="Hauser L."/>
            <person name="Kyrpides N."/>
            <person name="Ivanova N."/>
            <person name="Pagani I."/>
            <person name="Berry A."/>
            <person name="Pawlowski K."/>
            <person name="Persson T."/>
            <person name="Vanden Heuvel B."/>
            <person name="Benson D."/>
            <person name="Woyke T."/>
        </authorList>
    </citation>
    <scope>NUCLEOTIDE SEQUENCE [LARGE SCALE GENOMIC DNA]</scope>
    <source>
        <strain evidence="3">4085684</strain>
    </source>
</reference>
<evidence type="ECO:0000256" key="1">
    <source>
        <dbReference type="SAM" id="MobiDB-lite"/>
    </source>
</evidence>
<accession>F8AZ89</accession>
<feature type="region of interest" description="Disordered" evidence="1">
    <location>
        <begin position="1"/>
        <end position="104"/>
    </location>
</feature>
<dbReference type="Proteomes" id="UP000001549">
    <property type="component" value="Chromosome"/>
</dbReference>
<feature type="compositionally biased region" description="Pro residues" evidence="1">
    <location>
        <begin position="67"/>
        <end position="77"/>
    </location>
</feature>
<organism evidence="2 3">
    <name type="scientific">Candidatus Protofrankia datiscae</name>
    <dbReference type="NCBI Taxonomy" id="2716812"/>
    <lineage>
        <taxon>Bacteria</taxon>
        <taxon>Bacillati</taxon>
        <taxon>Actinomycetota</taxon>
        <taxon>Actinomycetes</taxon>
        <taxon>Frankiales</taxon>
        <taxon>Frankiaceae</taxon>
        <taxon>Protofrankia</taxon>
    </lineage>
</organism>
<sequence length="104" mass="10828">MSMTRRKSVTGPKTPSAGQAEPISVLRADEESSASPEPAGSHAAAKTVDDTGVPPLPEPVGHRRPGTEPPGHLPPLPAGTEPPDHTSNRARNRYGYGPNPPIGR</sequence>
<keyword evidence="3" id="KW-1185">Reference proteome</keyword>
<dbReference type="EMBL" id="CP002801">
    <property type="protein sequence ID" value="AEH10566.1"/>
    <property type="molecule type" value="Genomic_DNA"/>
</dbReference>
<gene>
    <name evidence="2" type="ordered locus">FsymDg_3260</name>
</gene>
<dbReference type="HOGENOM" id="CLU_2246000_0_0_11"/>
<protein>
    <submittedName>
        <fullName evidence="2">Uncharacterized protein</fullName>
    </submittedName>
</protein>
<evidence type="ECO:0000313" key="2">
    <source>
        <dbReference type="EMBL" id="AEH10566.1"/>
    </source>
</evidence>
<dbReference type="AlphaFoldDB" id="F8AZ89"/>
<dbReference type="KEGG" id="fsy:FsymDg_3260"/>